<dbReference type="AlphaFoldDB" id="A0A843VP34"/>
<evidence type="ECO:0000259" key="2">
    <source>
        <dbReference type="Pfam" id="PF03017"/>
    </source>
</evidence>
<feature type="region of interest" description="Disordered" evidence="1">
    <location>
        <begin position="370"/>
        <end position="395"/>
    </location>
</feature>
<dbReference type="EMBL" id="NMUH01002241">
    <property type="protein sequence ID" value="MQL98801.1"/>
    <property type="molecule type" value="Genomic_DNA"/>
</dbReference>
<feature type="compositionally biased region" description="Polar residues" evidence="1">
    <location>
        <begin position="20"/>
        <end position="36"/>
    </location>
</feature>
<dbReference type="InterPro" id="IPR004264">
    <property type="entry name" value="Transposase_23"/>
</dbReference>
<feature type="compositionally biased region" description="Low complexity" evidence="1">
    <location>
        <begin position="45"/>
        <end position="54"/>
    </location>
</feature>
<feature type="compositionally biased region" description="Polar residues" evidence="1">
    <location>
        <begin position="310"/>
        <end position="319"/>
    </location>
</feature>
<evidence type="ECO:0000256" key="1">
    <source>
        <dbReference type="SAM" id="MobiDB-lite"/>
    </source>
</evidence>
<keyword evidence="4" id="KW-1185">Reference proteome</keyword>
<accession>A0A843VP34</accession>
<sequence length="395" mass="41653">MKPQVGGGSKNKHVGRGGYNRSTTSYRVQPTPSIQTPLAHEDNASPSICSSASSREVQRGSKKRGRNDDILNAQGKAMVYLKSFKKSIVNVALATIESKDLLKKVGGCDLGYKYWEVAINVALVHNEPLPRPYAQFKTIEDAIGATIAWPFTLDADGHGGRSLEASLPSLPSVASSIAREGRSDDFPFSTAERGLQSSSELMASSAASGRSLETSALPTVSVAASAISSFPSVARAISLAPRAASPTTMGTKVVADVSTTATILVGGRGATENSFGGASVSPVGVAPMAEAIVSSGTSLSGTSRRGEVLSPTTGVSCTSRRGESPPLRRGSLHYPHSFEQRSLQRRQQHPARHIRCSMSLYEQLPLRSPHLGPAARALPPAPQQSSLTRRLARRA</sequence>
<dbReference type="Proteomes" id="UP000652761">
    <property type="component" value="Unassembled WGS sequence"/>
</dbReference>
<gene>
    <name evidence="3" type="ORF">Taro_031517</name>
</gene>
<comment type="caution">
    <text evidence="3">The sequence shown here is derived from an EMBL/GenBank/DDBJ whole genome shotgun (WGS) entry which is preliminary data.</text>
</comment>
<feature type="region of interest" description="Disordered" evidence="1">
    <location>
        <begin position="1"/>
        <end position="69"/>
    </location>
</feature>
<feature type="domain" description="Transposase Tnp1/En/Spm-like" evidence="2">
    <location>
        <begin position="79"/>
        <end position="143"/>
    </location>
</feature>
<evidence type="ECO:0000313" key="3">
    <source>
        <dbReference type="EMBL" id="MQL98801.1"/>
    </source>
</evidence>
<evidence type="ECO:0000313" key="4">
    <source>
        <dbReference type="Proteomes" id="UP000652761"/>
    </source>
</evidence>
<reference evidence="3" key="1">
    <citation type="submission" date="2017-07" db="EMBL/GenBank/DDBJ databases">
        <title>Taro Niue Genome Assembly and Annotation.</title>
        <authorList>
            <person name="Atibalentja N."/>
            <person name="Keating K."/>
            <person name="Fields C.J."/>
        </authorList>
    </citation>
    <scope>NUCLEOTIDE SEQUENCE</scope>
    <source>
        <strain evidence="3">Niue_2</strain>
        <tissue evidence="3">Leaf</tissue>
    </source>
</reference>
<proteinExistence type="predicted"/>
<feature type="region of interest" description="Disordered" evidence="1">
    <location>
        <begin position="297"/>
        <end position="351"/>
    </location>
</feature>
<name>A0A843VP34_COLES</name>
<dbReference type="Pfam" id="PF03017">
    <property type="entry name" value="Transposase_23"/>
    <property type="match status" value="1"/>
</dbReference>
<protein>
    <recommendedName>
        <fullName evidence="2">Transposase Tnp1/En/Spm-like domain-containing protein</fullName>
    </recommendedName>
</protein>
<organism evidence="3 4">
    <name type="scientific">Colocasia esculenta</name>
    <name type="common">Wild taro</name>
    <name type="synonym">Arum esculentum</name>
    <dbReference type="NCBI Taxonomy" id="4460"/>
    <lineage>
        <taxon>Eukaryota</taxon>
        <taxon>Viridiplantae</taxon>
        <taxon>Streptophyta</taxon>
        <taxon>Embryophyta</taxon>
        <taxon>Tracheophyta</taxon>
        <taxon>Spermatophyta</taxon>
        <taxon>Magnoliopsida</taxon>
        <taxon>Liliopsida</taxon>
        <taxon>Araceae</taxon>
        <taxon>Aroideae</taxon>
        <taxon>Colocasieae</taxon>
        <taxon>Colocasia</taxon>
    </lineage>
</organism>